<dbReference type="RefSeq" id="WP_353901309.1">
    <property type="nucleotide sequence ID" value="NZ_CP158970.1"/>
</dbReference>
<protein>
    <submittedName>
        <fullName evidence="1">Uncharacterized protein</fullName>
    </submittedName>
</protein>
<sequence>MTNYPVPYHDGDQRLDDDLLDEVRAALTKHGFPELTRVDYGMLEVMLVRFVYAERRAVSVTLAPR</sequence>
<dbReference type="EMBL" id="JBHSQQ010000065">
    <property type="protein sequence ID" value="MFC5942497.1"/>
    <property type="molecule type" value="Genomic_DNA"/>
</dbReference>
<dbReference type="Proteomes" id="UP001596207">
    <property type="component" value="Unassembled WGS sequence"/>
</dbReference>
<organism evidence="1 2">
    <name type="scientific">Micromonospora harpali</name>
    <dbReference type="NCBI Taxonomy" id="1490225"/>
    <lineage>
        <taxon>Bacteria</taxon>
        <taxon>Bacillati</taxon>
        <taxon>Actinomycetota</taxon>
        <taxon>Actinomycetes</taxon>
        <taxon>Micromonosporales</taxon>
        <taxon>Micromonosporaceae</taxon>
        <taxon>Micromonospora</taxon>
    </lineage>
</organism>
<keyword evidence="2" id="KW-1185">Reference proteome</keyword>
<gene>
    <name evidence="1" type="ORF">ACFPZ4_13560</name>
</gene>
<evidence type="ECO:0000313" key="2">
    <source>
        <dbReference type="Proteomes" id="UP001596207"/>
    </source>
</evidence>
<reference evidence="2" key="1">
    <citation type="journal article" date="2019" name="Int. J. Syst. Evol. Microbiol.">
        <title>The Global Catalogue of Microorganisms (GCM) 10K type strain sequencing project: providing services to taxonomists for standard genome sequencing and annotation.</title>
        <authorList>
            <consortium name="The Broad Institute Genomics Platform"/>
            <consortium name="The Broad Institute Genome Sequencing Center for Infectious Disease"/>
            <person name="Wu L."/>
            <person name="Ma J."/>
        </authorList>
    </citation>
    <scope>NUCLEOTIDE SEQUENCE [LARGE SCALE GENOMIC DNA]</scope>
    <source>
        <strain evidence="2">CGMCC 4.7173</strain>
    </source>
</reference>
<comment type="caution">
    <text evidence="1">The sequence shown here is derived from an EMBL/GenBank/DDBJ whole genome shotgun (WGS) entry which is preliminary data.</text>
</comment>
<proteinExistence type="predicted"/>
<name>A0ABW1HQQ1_9ACTN</name>
<evidence type="ECO:0000313" key="1">
    <source>
        <dbReference type="EMBL" id="MFC5942497.1"/>
    </source>
</evidence>
<accession>A0ABW1HQQ1</accession>